<reference evidence="1" key="1">
    <citation type="submission" date="2021-06" db="EMBL/GenBank/DDBJ databases">
        <authorList>
            <person name="Hodson N. C."/>
            <person name="Mongue J. A."/>
            <person name="Jaron S. K."/>
        </authorList>
    </citation>
    <scope>NUCLEOTIDE SEQUENCE</scope>
</reference>
<gene>
    <name evidence="1" type="ORF">AFUS01_LOCUS18438</name>
</gene>
<sequence>MRQSSKDLLCGKERSGNLGSNYLFISELNYFKSVSASVQGTNIIEMRLNEVLTSAYVHSRGFLRAIGVAEFEAAKYHIFRQGQCDSHAIKSV</sequence>
<organism evidence="1 2">
    <name type="scientific">Allacma fusca</name>
    <dbReference type="NCBI Taxonomy" id="39272"/>
    <lineage>
        <taxon>Eukaryota</taxon>
        <taxon>Metazoa</taxon>
        <taxon>Ecdysozoa</taxon>
        <taxon>Arthropoda</taxon>
        <taxon>Hexapoda</taxon>
        <taxon>Collembola</taxon>
        <taxon>Symphypleona</taxon>
        <taxon>Sminthuridae</taxon>
        <taxon>Allacma</taxon>
    </lineage>
</organism>
<protein>
    <submittedName>
        <fullName evidence="1">Uncharacterized protein</fullName>
    </submittedName>
</protein>
<dbReference type="AlphaFoldDB" id="A0A8J2KPR3"/>
<evidence type="ECO:0000313" key="2">
    <source>
        <dbReference type="Proteomes" id="UP000708208"/>
    </source>
</evidence>
<name>A0A8J2KPR3_9HEXA</name>
<proteinExistence type="predicted"/>
<keyword evidence="2" id="KW-1185">Reference proteome</keyword>
<accession>A0A8J2KPR3</accession>
<evidence type="ECO:0000313" key="1">
    <source>
        <dbReference type="EMBL" id="CAG7729745.1"/>
    </source>
</evidence>
<dbReference type="Proteomes" id="UP000708208">
    <property type="component" value="Unassembled WGS sequence"/>
</dbReference>
<comment type="caution">
    <text evidence="1">The sequence shown here is derived from an EMBL/GenBank/DDBJ whole genome shotgun (WGS) entry which is preliminary data.</text>
</comment>
<dbReference type="EMBL" id="CAJVCH010183524">
    <property type="protein sequence ID" value="CAG7729745.1"/>
    <property type="molecule type" value="Genomic_DNA"/>
</dbReference>